<proteinExistence type="predicted"/>
<organism evidence="2 3">
    <name type="scientific">Didymella rabiei</name>
    <name type="common">Chickpea ascochyta blight fungus</name>
    <name type="synonym">Mycosphaerella rabiei</name>
    <dbReference type="NCBI Taxonomy" id="5454"/>
    <lineage>
        <taxon>Eukaryota</taxon>
        <taxon>Fungi</taxon>
        <taxon>Dikarya</taxon>
        <taxon>Ascomycota</taxon>
        <taxon>Pezizomycotina</taxon>
        <taxon>Dothideomycetes</taxon>
        <taxon>Pleosporomycetidae</taxon>
        <taxon>Pleosporales</taxon>
        <taxon>Pleosporineae</taxon>
        <taxon>Didymellaceae</taxon>
        <taxon>Ascochyta</taxon>
    </lineage>
</organism>
<dbReference type="OrthoDB" id="5339332at2759"/>
<dbReference type="Proteomes" id="UP000076837">
    <property type="component" value="Unassembled WGS sequence"/>
</dbReference>
<feature type="region of interest" description="Disordered" evidence="1">
    <location>
        <begin position="149"/>
        <end position="170"/>
    </location>
</feature>
<protein>
    <submittedName>
        <fullName evidence="2">Uncharacterized protein</fullName>
    </submittedName>
</protein>
<reference evidence="2 3" key="1">
    <citation type="journal article" date="2016" name="Sci. Rep.">
        <title>Draft genome sequencing and secretome analysis of fungal phytopathogen Ascochyta rabiei provides insight into the necrotrophic effector repertoire.</title>
        <authorList>
            <person name="Verma S."/>
            <person name="Gazara R.K."/>
            <person name="Nizam S."/>
            <person name="Parween S."/>
            <person name="Chattopadhyay D."/>
            <person name="Verma P.K."/>
        </authorList>
    </citation>
    <scope>NUCLEOTIDE SEQUENCE [LARGE SCALE GENOMIC DNA]</scope>
    <source>
        <strain evidence="2 3">ArDII</strain>
    </source>
</reference>
<name>A0A163KLI3_DIDRA</name>
<dbReference type="STRING" id="5454.A0A163KLI3"/>
<evidence type="ECO:0000313" key="3">
    <source>
        <dbReference type="Proteomes" id="UP000076837"/>
    </source>
</evidence>
<evidence type="ECO:0000313" key="2">
    <source>
        <dbReference type="EMBL" id="KZM27084.1"/>
    </source>
</evidence>
<evidence type="ECO:0000256" key="1">
    <source>
        <dbReference type="SAM" id="MobiDB-lite"/>
    </source>
</evidence>
<feature type="region of interest" description="Disordered" evidence="1">
    <location>
        <begin position="279"/>
        <end position="349"/>
    </location>
</feature>
<sequence length="484" mass="51130">MSEPSANIRQASSPCEAHIHPHPAAPPTSHHGVADTNALPPALTPATTTRQSVALGVLSTLWGQNTASTHDSINIAIPSTADAHEQHFDLAASTGSVPSTTTTLTNTLPPLQSAAIRALNAPAFHAQSKPAKSTSSKTTVTSQPVVVRTYSGSRHTSRPGSGLNTPRSFAMNGHSNASALSAGLARQNVQLPAIDDFSFSAILRAVDPEIREAIDAIAEICAKSRLSLADEYDAHLPPQGEITGAGLGWVASTGALAGRGRLSRISQGWTAADNTLMAVPEASSSTERLAQEGRGTIAEGKKKRSQSAYGSLKSVISGGSSEKRKSLNSDTFHHPEAGSSKEEEKPRLQGPAWTIRTASQNEDHPAITLGTTPQASKQLAFDASLLQELPDTDSTWGLRPRTAISQKRVVHHRNWSTGTFSVGQSHLKSRSNTISSLTSWLPWPRTTGLDHDPQPELMKAETRLREMLVSSKGSGKGKTIVSAA</sequence>
<dbReference type="AlphaFoldDB" id="A0A163KLI3"/>
<feature type="compositionally biased region" description="Basic and acidic residues" evidence="1">
    <location>
        <begin position="321"/>
        <end position="347"/>
    </location>
</feature>
<feature type="region of interest" description="Disordered" evidence="1">
    <location>
        <begin position="1"/>
        <end position="44"/>
    </location>
</feature>
<gene>
    <name evidence="2" type="ORF">ST47_g1779</name>
</gene>
<feature type="compositionally biased region" description="Polar residues" evidence="1">
    <location>
        <begin position="1"/>
        <end position="13"/>
    </location>
</feature>
<feature type="compositionally biased region" description="Polar residues" evidence="1">
    <location>
        <begin position="150"/>
        <end position="170"/>
    </location>
</feature>
<accession>A0A163KLI3</accession>
<comment type="caution">
    <text evidence="2">The sequence shown here is derived from an EMBL/GenBank/DDBJ whole genome shotgun (WGS) entry which is preliminary data.</text>
</comment>
<keyword evidence="3" id="KW-1185">Reference proteome</keyword>
<dbReference type="EMBL" id="JYNV01000081">
    <property type="protein sequence ID" value="KZM27084.1"/>
    <property type="molecule type" value="Genomic_DNA"/>
</dbReference>